<proteinExistence type="predicted"/>
<keyword evidence="2" id="KW-1185">Reference proteome</keyword>
<organism evidence="1 2">
    <name type="scientific">Gigaspora margarita</name>
    <dbReference type="NCBI Taxonomy" id="4874"/>
    <lineage>
        <taxon>Eukaryota</taxon>
        <taxon>Fungi</taxon>
        <taxon>Fungi incertae sedis</taxon>
        <taxon>Mucoromycota</taxon>
        <taxon>Glomeromycotina</taxon>
        <taxon>Glomeromycetes</taxon>
        <taxon>Diversisporales</taxon>
        <taxon>Gigasporaceae</taxon>
        <taxon>Gigaspora</taxon>
    </lineage>
</organism>
<sequence>REWHVFVEGGFGFYCVSEYFEFIKKGLLEYFLNFKISEKADKFCKSNSIVIKKVLDKKKIIEMAKNTFKRRLIYIEDDD</sequence>
<gene>
    <name evidence="1" type="ORF">GMARGA_LOCUS30444</name>
</gene>
<reference evidence="1 2" key="1">
    <citation type="submission" date="2021-06" db="EMBL/GenBank/DDBJ databases">
        <authorList>
            <person name="Kallberg Y."/>
            <person name="Tangrot J."/>
            <person name="Rosling A."/>
        </authorList>
    </citation>
    <scope>NUCLEOTIDE SEQUENCE [LARGE SCALE GENOMIC DNA]</scope>
    <source>
        <strain evidence="1 2">120-4 pot B 10/14</strain>
    </source>
</reference>
<accession>A0ABN7WFN9</accession>
<feature type="non-terminal residue" evidence="1">
    <location>
        <position position="1"/>
    </location>
</feature>
<evidence type="ECO:0000313" key="2">
    <source>
        <dbReference type="Proteomes" id="UP000789901"/>
    </source>
</evidence>
<dbReference type="Proteomes" id="UP000789901">
    <property type="component" value="Unassembled WGS sequence"/>
</dbReference>
<evidence type="ECO:0000313" key="1">
    <source>
        <dbReference type="EMBL" id="CAG8830790.1"/>
    </source>
</evidence>
<dbReference type="EMBL" id="CAJVQB010042937">
    <property type="protein sequence ID" value="CAG8830790.1"/>
    <property type="molecule type" value="Genomic_DNA"/>
</dbReference>
<name>A0ABN7WFN9_GIGMA</name>
<comment type="caution">
    <text evidence="1">The sequence shown here is derived from an EMBL/GenBank/DDBJ whole genome shotgun (WGS) entry which is preliminary data.</text>
</comment>
<protein>
    <submittedName>
        <fullName evidence="1">6172_t:CDS:1</fullName>
    </submittedName>
</protein>